<evidence type="ECO:0000256" key="1">
    <source>
        <dbReference type="ARBA" id="ARBA00012513"/>
    </source>
</evidence>
<dbReference type="VEuPathDB" id="TriTrypDB:Lsey_0045_0050"/>
<organism evidence="10 11">
    <name type="scientific">Leptomonas seymouri</name>
    <dbReference type="NCBI Taxonomy" id="5684"/>
    <lineage>
        <taxon>Eukaryota</taxon>
        <taxon>Discoba</taxon>
        <taxon>Euglenozoa</taxon>
        <taxon>Kinetoplastea</taxon>
        <taxon>Metakinetoplastina</taxon>
        <taxon>Trypanosomatida</taxon>
        <taxon>Trypanosomatidae</taxon>
        <taxon>Leishmaniinae</taxon>
        <taxon>Leptomonas</taxon>
    </lineage>
</organism>
<dbReference type="OMA" id="WATMENL"/>
<dbReference type="InterPro" id="IPR032675">
    <property type="entry name" value="LRR_dom_sf"/>
</dbReference>
<dbReference type="PANTHER" id="PTHR48005">
    <property type="entry name" value="LEUCINE RICH REPEAT KINASE 2"/>
    <property type="match status" value="1"/>
</dbReference>
<feature type="chain" id="PRO_5005873720" description="non-specific serine/threonine protein kinase" evidence="9">
    <location>
        <begin position="30"/>
        <end position="501"/>
    </location>
</feature>
<proteinExistence type="predicted"/>
<evidence type="ECO:0000256" key="4">
    <source>
        <dbReference type="ARBA" id="ARBA00022741"/>
    </source>
</evidence>
<keyword evidence="2" id="KW-0723">Serine/threonine-protein kinase</keyword>
<feature type="signal peptide" evidence="9">
    <location>
        <begin position="1"/>
        <end position="29"/>
    </location>
</feature>
<dbReference type="AlphaFoldDB" id="A0A0N1I121"/>
<name>A0A0N1I121_LEPSE</name>
<keyword evidence="6" id="KW-0067">ATP-binding</keyword>
<evidence type="ECO:0000256" key="6">
    <source>
        <dbReference type="ARBA" id="ARBA00022840"/>
    </source>
</evidence>
<dbReference type="SUPFAM" id="SSF52058">
    <property type="entry name" value="L domain-like"/>
    <property type="match status" value="2"/>
</dbReference>
<sequence>MTASGPVLRSRRQAMWLLAALLAVLHVGASVGAAAGSPSAEVVYDCHGPVPFYTRKQIESTSDFLLSFTEVLYPISNTWGCKNFCAWPHIICRPSGLEVNLTSSQSLGLLPEMPWWLVGSDVVVTKFDISGESSIDGYLPPSWSELTSLRYFSAAGTGISGSMPDEWATMENLQHVDLSMSQVTGTIPESWNALTSLRHFSAAGTGISGPIPDEWTAMANLEHVDLSMSQVTGTIPESWSVLTKLRVFRAHGLDIESHLPPSWSALHALTEFDMHNCKLVGSLPESWGALSNLRKLRVNRNRLTGRVPQSYGSMSSIATVSLEENDFCGCLPAAWTSASATVRVTADSAMLASDCDIANVCAPLPSSISSSSSASSSSSDLCDNEVSYFNPEQVAATRTVLSALRDSFHTLRPLWQCWNYCIWAGVACSDDGVTLSLSNWNLVGTLPLVPAATPIRDVMLTSVDLSSNPQITGELTIEWILLPRLRFLNVSGCGLSGNLPA</sequence>
<dbReference type="OrthoDB" id="676979at2759"/>
<dbReference type="Proteomes" id="UP000038009">
    <property type="component" value="Unassembled WGS sequence"/>
</dbReference>
<evidence type="ECO:0000256" key="9">
    <source>
        <dbReference type="SAM" id="SignalP"/>
    </source>
</evidence>
<dbReference type="InterPro" id="IPR051420">
    <property type="entry name" value="Ser_Thr_Kinases_DiverseReg"/>
</dbReference>
<keyword evidence="5" id="KW-0418">Kinase</keyword>
<keyword evidence="9" id="KW-0732">Signal</keyword>
<evidence type="ECO:0000256" key="5">
    <source>
        <dbReference type="ARBA" id="ARBA00022777"/>
    </source>
</evidence>
<accession>A0A0N1I121</accession>
<gene>
    <name evidence="10" type="ORF">ABL78_2271</name>
</gene>
<comment type="catalytic activity">
    <reaction evidence="8">
        <text>L-seryl-[protein] + ATP = O-phospho-L-seryl-[protein] + ADP + H(+)</text>
        <dbReference type="Rhea" id="RHEA:17989"/>
        <dbReference type="Rhea" id="RHEA-COMP:9863"/>
        <dbReference type="Rhea" id="RHEA-COMP:11604"/>
        <dbReference type="ChEBI" id="CHEBI:15378"/>
        <dbReference type="ChEBI" id="CHEBI:29999"/>
        <dbReference type="ChEBI" id="CHEBI:30616"/>
        <dbReference type="ChEBI" id="CHEBI:83421"/>
        <dbReference type="ChEBI" id="CHEBI:456216"/>
        <dbReference type="EC" id="2.7.11.1"/>
    </reaction>
</comment>
<comment type="caution">
    <text evidence="10">The sequence shown here is derived from an EMBL/GenBank/DDBJ whole genome shotgun (WGS) entry which is preliminary data.</text>
</comment>
<evidence type="ECO:0000313" key="11">
    <source>
        <dbReference type="Proteomes" id="UP000038009"/>
    </source>
</evidence>
<dbReference type="EC" id="2.7.11.1" evidence="1"/>
<evidence type="ECO:0000313" key="10">
    <source>
        <dbReference type="EMBL" id="KPI88603.1"/>
    </source>
</evidence>
<evidence type="ECO:0000256" key="2">
    <source>
        <dbReference type="ARBA" id="ARBA00022527"/>
    </source>
</evidence>
<evidence type="ECO:0000256" key="7">
    <source>
        <dbReference type="ARBA" id="ARBA00047899"/>
    </source>
</evidence>
<dbReference type="InterPro" id="IPR001611">
    <property type="entry name" value="Leu-rich_rpt"/>
</dbReference>
<keyword evidence="4" id="KW-0547">Nucleotide-binding</keyword>
<dbReference type="GO" id="GO:0004674">
    <property type="term" value="F:protein serine/threonine kinase activity"/>
    <property type="evidence" value="ECO:0007669"/>
    <property type="project" value="UniProtKB-KW"/>
</dbReference>
<comment type="catalytic activity">
    <reaction evidence="7">
        <text>L-threonyl-[protein] + ATP = O-phospho-L-threonyl-[protein] + ADP + H(+)</text>
        <dbReference type="Rhea" id="RHEA:46608"/>
        <dbReference type="Rhea" id="RHEA-COMP:11060"/>
        <dbReference type="Rhea" id="RHEA-COMP:11605"/>
        <dbReference type="ChEBI" id="CHEBI:15378"/>
        <dbReference type="ChEBI" id="CHEBI:30013"/>
        <dbReference type="ChEBI" id="CHEBI:30616"/>
        <dbReference type="ChEBI" id="CHEBI:61977"/>
        <dbReference type="ChEBI" id="CHEBI:456216"/>
        <dbReference type="EC" id="2.7.11.1"/>
    </reaction>
</comment>
<evidence type="ECO:0000256" key="8">
    <source>
        <dbReference type="ARBA" id="ARBA00048679"/>
    </source>
</evidence>
<dbReference type="PANTHER" id="PTHR48005:SF13">
    <property type="entry name" value="SERINE_THREONINE-PROTEIN KINASE DDB_G0278509-RELATED"/>
    <property type="match status" value="1"/>
</dbReference>
<protein>
    <recommendedName>
        <fullName evidence="1">non-specific serine/threonine protein kinase</fullName>
        <ecNumber evidence="1">2.7.11.1</ecNumber>
    </recommendedName>
</protein>
<evidence type="ECO:0000256" key="3">
    <source>
        <dbReference type="ARBA" id="ARBA00022679"/>
    </source>
</evidence>
<reference evidence="10 11" key="1">
    <citation type="journal article" date="2015" name="PLoS Pathog.">
        <title>Leptomonas seymouri: Adaptations to the Dixenous Life Cycle Analyzed by Genome Sequencing, Transcriptome Profiling and Co-infection with Leishmania donovani.</title>
        <authorList>
            <person name="Kraeva N."/>
            <person name="Butenko A."/>
            <person name="Hlavacova J."/>
            <person name="Kostygov A."/>
            <person name="Myskova J."/>
            <person name="Grybchuk D."/>
            <person name="Lestinova T."/>
            <person name="Votypka J."/>
            <person name="Volf P."/>
            <person name="Opperdoes F."/>
            <person name="Flegontov P."/>
            <person name="Lukes J."/>
            <person name="Yurchenko V."/>
        </authorList>
    </citation>
    <scope>NUCLEOTIDE SEQUENCE [LARGE SCALE GENOMIC DNA]</scope>
    <source>
        <strain evidence="10 11">ATCC 30220</strain>
    </source>
</reference>
<dbReference type="EMBL" id="LJSK01000045">
    <property type="protein sequence ID" value="KPI88603.1"/>
    <property type="molecule type" value="Genomic_DNA"/>
</dbReference>
<dbReference type="Gene3D" id="3.80.10.10">
    <property type="entry name" value="Ribonuclease Inhibitor"/>
    <property type="match status" value="2"/>
</dbReference>
<keyword evidence="11" id="KW-1185">Reference proteome</keyword>
<keyword evidence="3" id="KW-0808">Transferase</keyword>
<dbReference type="GO" id="GO:0005524">
    <property type="term" value="F:ATP binding"/>
    <property type="evidence" value="ECO:0007669"/>
    <property type="project" value="UniProtKB-KW"/>
</dbReference>
<dbReference type="Pfam" id="PF00560">
    <property type="entry name" value="LRR_1"/>
    <property type="match status" value="1"/>
</dbReference>